<name>A0ABN8YWZ5_RANTA</name>
<sequence length="143" mass="15368">MSLWSQEHLGGRLPPGVQVGAEALSTGLVHCDVAFPMSCPQWFPEYRLPSWSFQVHPTPASPMEEGPPEKCSPPAVFVRGQGVAGGVWRPFPKAAAPLGLRSHLITVPSSLKAGWLAPVSVRVAVARFVISDVRNLQIVLIVV</sequence>
<accession>A0ABN8YWZ5</accession>
<evidence type="ECO:0000313" key="1">
    <source>
        <dbReference type="EMBL" id="CAI9166082.1"/>
    </source>
</evidence>
<protein>
    <submittedName>
        <fullName evidence="1">Uncharacterized protein</fullName>
    </submittedName>
</protein>
<proteinExistence type="predicted"/>
<keyword evidence="2" id="KW-1185">Reference proteome</keyword>
<reference evidence="1" key="1">
    <citation type="submission" date="2023-04" db="EMBL/GenBank/DDBJ databases">
        <authorList>
            <consortium name="ELIXIR-Norway"/>
        </authorList>
    </citation>
    <scope>NUCLEOTIDE SEQUENCE [LARGE SCALE GENOMIC DNA]</scope>
</reference>
<organism evidence="1 2">
    <name type="scientific">Rangifer tarandus platyrhynchus</name>
    <name type="common">Svalbard reindeer</name>
    <dbReference type="NCBI Taxonomy" id="3082113"/>
    <lineage>
        <taxon>Eukaryota</taxon>
        <taxon>Metazoa</taxon>
        <taxon>Chordata</taxon>
        <taxon>Craniata</taxon>
        <taxon>Vertebrata</taxon>
        <taxon>Euteleostomi</taxon>
        <taxon>Mammalia</taxon>
        <taxon>Eutheria</taxon>
        <taxon>Laurasiatheria</taxon>
        <taxon>Artiodactyla</taxon>
        <taxon>Ruminantia</taxon>
        <taxon>Pecora</taxon>
        <taxon>Cervidae</taxon>
        <taxon>Odocoileinae</taxon>
        <taxon>Rangifer</taxon>
    </lineage>
</organism>
<dbReference type="EMBL" id="OX459961">
    <property type="protein sequence ID" value="CAI9166082.1"/>
    <property type="molecule type" value="Genomic_DNA"/>
</dbReference>
<gene>
    <name evidence="1" type="ORF">MRATA1EN1_LOCUS15044</name>
</gene>
<evidence type="ECO:0000313" key="2">
    <source>
        <dbReference type="Proteomes" id="UP001176941"/>
    </source>
</evidence>
<dbReference type="Proteomes" id="UP001176941">
    <property type="component" value="Chromosome 25"/>
</dbReference>